<comment type="caution">
    <text evidence="2">The sequence shown here is derived from an EMBL/GenBank/DDBJ whole genome shotgun (WGS) entry which is preliminary data.</text>
</comment>
<dbReference type="EMBL" id="NMUH01000691">
    <property type="protein sequence ID" value="MQL83370.1"/>
    <property type="molecule type" value="Genomic_DNA"/>
</dbReference>
<evidence type="ECO:0000256" key="1">
    <source>
        <dbReference type="SAM" id="Phobius"/>
    </source>
</evidence>
<sequence>MANVGSLSLVCGLRALCGRCGPEVLAQTAHRFTGCERDGAERRVLNVKVSYVIQSRGALSGVRGGYYGASEPFTGIWWFVRCGVHARKVSEVWVRRCVVVFAFCGFFKLVPVLFVGNCLSWYAMYQPFQVLRWSCAPWRSGCVVLVGLHCSLALLCGCGAAVGPFVLDCETEK</sequence>
<feature type="transmembrane region" description="Helical" evidence="1">
    <location>
        <begin position="97"/>
        <end position="123"/>
    </location>
</feature>
<keyword evidence="3" id="KW-1185">Reference proteome</keyword>
<organism evidence="2 3">
    <name type="scientific">Colocasia esculenta</name>
    <name type="common">Wild taro</name>
    <name type="synonym">Arum esculentum</name>
    <dbReference type="NCBI Taxonomy" id="4460"/>
    <lineage>
        <taxon>Eukaryota</taxon>
        <taxon>Viridiplantae</taxon>
        <taxon>Streptophyta</taxon>
        <taxon>Embryophyta</taxon>
        <taxon>Tracheophyta</taxon>
        <taxon>Spermatophyta</taxon>
        <taxon>Magnoliopsida</taxon>
        <taxon>Liliopsida</taxon>
        <taxon>Araceae</taxon>
        <taxon>Aroideae</taxon>
        <taxon>Colocasieae</taxon>
        <taxon>Colocasia</taxon>
    </lineage>
</organism>
<feature type="transmembrane region" description="Helical" evidence="1">
    <location>
        <begin position="143"/>
        <end position="167"/>
    </location>
</feature>
<keyword evidence="1" id="KW-0812">Transmembrane</keyword>
<name>A0A843UNK6_COLES</name>
<evidence type="ECO:0000313" key="2">
    <source>
        <dbReference type="EMBL" id="MQL83370.1"/>
    </source>
</evidence>
<dbReference type="AlphaFoldDB" id="A0A843UNK6"/>
<keyword evidence="1" id="KW-0472">Membrane</keyword>
<dbReference type="Proteomes" id="UP000652761">
    <property type="component" value="Unassembled WGS sequence"/>
</dbReference>
<gene>
    <name evidence="2" type="ORF">Taro_015863</name>
</gene>
<accession>A0A843UNK6</accession>
<keyword evidence="1" id="KW-1133">Transmembrane helix</keyword>
<protein>
    <submittedName>
        <fullName evidence="2">Uncharacterized protein</fullName>
    </submittedName>
</protein>
<proteinExistence type="predicted"/>
<evidence type="ECO:0000313" key="3">
    <source>
        <dbReference type="Proteomes" id="UP000652761"/>
    </source>
</evidence>
<reference evidence="2" key="1">
    <citation type="submission" date="2017-07" db="EMBL/GenBank/DDBJ databases">
        <title>Taro Niue Genome Assembly and Annotation.</title>
        <authorList>
            <person name="Atibalentja N."/>
            <person name="Keating K."/>
            <person name="Fields C.J."/>
        </authorList>
    </citation>
    <scope>NUCLEOTIDE SEQUENCE</scope>
    <source>
        <strain evidence="2">Niue_2</strain>
        <tissue evidence="2">Leaf</tissue>
    </source>
</reference>